<organism evidence="2 3">
    <name type="scientific">Biomphalaria pfeifferi</name>
    <name type="common">Bloodfluke planorb</name>
    <name type="synonym">Freshwater snail</name>
    <dbReference type="NCBI Taxonomy" id="112525"/>
    <lineage>
        <taxon>Eukaryota</taxon>
        <taxon>Metazoa</taxon>
        <taxon>Spiralia</taxon>
        <taxon>Lophotrochozoa</taxon>
        <taxon>Mollusca</taxon>
        <taxon>Gastropoda</taxon>
        <taxon>Heterobranchia</taxon>
        <taxon>Euthyneura</taxon>
        <taxon>Panpulmonata</taxon>
        <taxon>Hygrophila</taxon>
        <taxon>Lymnaeoidea</taxon>
        <taxon>Planorbidae</taxon>
        <taxon>Biomphalaria</taxon>
    </lineage>
</organism>
<reference evidence="2" key="1">
    <citation type="journal article" date="2023" name="PLoS Negl. Trop. Dis.">
        <title>A genome sequence for Biomphalaria pfeifferi, the major vector snail for the human-infecting parasite Schistosoma mansoni.</title>
        <authorList>
            <person name="Bu L."/>
            <person name="Lu L."/>
            <person name="Laidemitt M.R."/>
            <person name="Zhang S.M."/>
            <person name="Mutuku M."/>
            <person name="Mkoji G."/>
            <person name="Steinauer M."/>
            <person name="Loker E.S."/>
        </authorList>
    </citation>
    <scope>NUCLEOTIDE SEQUENCE</scope>
    <source>
        <strain evidence="2">KasaAsao</strain>
    </source>
</reference>
<protein>
    <submittedName>
        <fullName evidence="2">Pheromone</fullName>
    </submittedName>
</protein>
<feature type="transmembrane region" description="Helical" evidence="1">
    <location>
        <begin position="60"/>
        <end position="79"/>
    </location>
</feature>
<accession>A0AAD8B8C4</accession>
<dbReference type="AlphaFoldDB" id="A0AAD8B8C4"/>
<dbReference type="EMBL" id="JASAOG010000120">
    <property type="protein sequence ID" value="KAK0049888.1"/>
    <property type="molecule type" value="Genomic_DNA"/>
</dbReference>
<reference evidence="2" key="2">
    <citation type="submission" date="2023-04" db="EMBL/GenBank/DDBJ databases">
        <authorList>
            <person name="Bu L."/>
            <person name="Lu L."/>
            <person name="Laidemitt M.R."/>
            <person name="Zhang S.M."/>
            <person name="Mutuku M."/>
            <person name="Mkoji G."/>
            <person name="Steinauer M."/>
            <person name="Loker E.S."/>
        </authorList>
    </citation>
    <scope>NUCLEOTIDE SEQUENCE</scope>
    <source>
        <strain evidence="2">KasaAsao</strain>
        <tissue evidence="2">Whole Snail</tissue>
    </source>
</reference>
<sequence>MRLTTDYQAINHPDDCGHEFWTRLTESVGSARLCPSALNPRHVAANELRFKNFSTKHWKMFLLTLVLIGTCSLPLTYGYSLAFCQSACGTPQSQTGEGTQLMKFMCGCMYHPEIEPQVPTVEGKHMIYLLPDPTLSTDDARVQPFANTSPRTTTEDICDLLCSVQMGGEACQSSSLPNVSCRMSKLGLVLPSLKLLLKCVDQFSRLCFMAYLILMLDSILEFGELECHWGRRRGSTIPPVTFDMSYWCEIWCMDQIGGNLCNCRVAPFPG</sequence>
<comment type="caution">
    <text evidence="2">The sequence shown here is derived from an EMBL/GenBank/DDBJ whole genome shotgun (WGS) entry which is preliminary data.</text>
</comment>
<keyword evidence="3" id="KW-1185">Reference proteome</keyword>
<evidence type="ECO:0000313" key="3">
    <source>
        <dbReference type="Proteomes" id="UP001233172"/>
    </source>
</evidence>
<keyword evidence="1" id="KW-0472">Membrane</keyword>
<keyword evidence="1" id="KW-0812">Transmembrane</keyword>
<evidence type="ECO:0000256" key="1">
    <source>
        <dbReference type="SAM" id="Phobius"/>
    </source>
</evidence>
<dbReference type="Proteomes" id="UP001233172">
    <property type="component" value="Unassembled WGS sequence"/>
</dbReference>
<name>A0AAD8B8C4_BIOPF</name>
<evidence type="ECO:0000313" key="2">
    <source>
        <dbReference type="EMBL" id="KAK0049888.1"/>
    </source>
</evidence>
<proteinExistence type="predicted"/>
<gene>
    <name evidence="2" type="ORF">Bpfe_020620</name>
</gene>
<keyword evidence="1" id="KW-1133">Transmembrane helix</keyword>